<sequence length="456" mass="48879">MDTPPPVAPAADPDRHRRGRNALKGAAVAYYVDMFDIYLPIIVLAPALIYFIPAHIDTATTSLVGGAIFVATLLGRPIGAAIFGHLADTIGRRRTTFIAVAGFGVCTLALGLLPGYETWGSWAIVAFIALRFIDGIFLGGEYTAANPLAMENAEKRHRGLYSAIINCGFPMAYATASLLTVGLLAVMPSGDLDSAYVQWGWRIPFILGALMAFGLLAYYRFAVDESDLWEHQEQGSGTKKRNPLRDLFSSAETRRGFLQVFVLMTGLWLALQTAAAILPGVLSRTVGLSASAVTAVLTISYVTLIPSNIAVGLLSQRYGRRRVLIVLGALALTAGVGTYAALVTARPSDLVTVTLLTILIVTIIDVPFALMPAYINERFSIGVRSSGYGLAYSLSVIIPSFYSFYQLWLGKIMPADYTVLVLLAVGALLTIIGAARGPETKDLDLGASKPVELRAR</sequence>
<dbReference type="PROSITE" id="PS50850">
    <property type="entry name" value="MFS"/>
    <property type="match status" value="1"/>
</dbReference>
<organism evidence="9 10">
    <name type="scientific">Pseudonocardia xishanensis</name>
    <dbReference type="NCBI Taxonomy" id="630995"/>
    <lineage>
        <taxon>Bacteria</taxon>
        <taxon>Bacillati</taxon>
        <taxon>Actinomycetota</taxon>
        <taxon>Actinomycetes</taxon>
        <taxon>Pseudonocardiales</taxon>
        <taxon>Pseudonocardiaceae</taxon>
        <taxon>Pseudonocardia</taxon>
    </lineage>
</organism>
<comment type="caution">
    <text evidence="9">The sequence shown here is derived from an EMBL/GenBank/DDBJ whole genome shotgun (WGS) entry which is preliminary data.</text>
</comment>
<dbReference type="Pfam" id="PF07690">
    <property type="entry name" value="MFS_1"/>
    <property type="match status" value="1"/>
</dbReference>
<evidence type="ECO:0000256" key="5">
    <source>
        <dbReference type="ARBA" id="ARBA00022989"/>
    </source>
</evidence>
<dbReference type="PANTHER" id="PTHR43045">
    <property type="entry name" value="SHIKIMATE TRANSPORTER"/>
    <property type="match status" value="1"/>
</dbReference>
<evidence type="ECO:0000313" key="10">
    <source>
        <dbReference type="Proteomes" id="UP001501598"/>
    </source>
</evidence>
<keyword evidence="10" id="KW-1185">Reference proteome</keyword>
<proteinExistence type="predicted"/>
<dbReference type="PANTHER" id="PTHR43045:SF4">
    <property type="entry name" value="TRANSPORTER YDFJ-RELATED"/>
    <property type="match status" value="1"/>
</dbReference>
<evidence type="ECO:0000313" key="9">
    <source>
        <dbReference type="EMBL" id="GAA4555515.1"/>
    </source>
</evidence>
<keyword evidence="3" id="KW-1003">Cell membrane</keyword>
<feature type="transmembrane region" description="Helical" evidence="7">
    <location>
        <begin position="64"/>
        <end position="83"/>
    </location>
</feature>
<feature type="transmembrane region" description="Helical" evidence="7">
    <location>
        <begin position="119"/>
        <end position="139"/>
    </location>
</feature>
<dbReference type="InterPro" id="IPR011701">
    <property type="entry name" value="MFS"/>
</dbReference>
<evidence type="ECO:0000256" key="4">
    <source>
        <dbReference type="ARBA" id="ARBA00022692"/>
    </source>
</evidence>
<keyword evidence="5 7" id="KW-1133">Transmembrane helix</keyword>
<dbReference type="Proteomes" id="UP001501598">
    <property type="component" value="Unassembled WGS sequence"/>
</dbReference>
<evidence type="ECO:0000256" key="1">
    <source>
        <dbReference type="ARBA" id="ARBA00004651"/>
    </source>
</evidence>
<feature type="transmembrane region" description="Helical" evidence="7">
    <location>
        <begin position="95"/>
        <end position="113"/>
    </location>
</feature>
<keyword evidence="4 7" id="KW-0812">Transmembrane</keyword>
<name>A0ABP8S1D3_9PSEU</name>
<dbReference type="InterPro" id="IPR036259">
    <property type="entry name" value="MFS_trans_sf"/>
</dbReference>
<feature type="transmembrane region" description="Helical" evidence="7">
    <location>
        <begin position="257"/>
        <end position="282"/>
    </location>
</feature>
<evidence type="ECO:0000259" key="8">
    <source>
        <dbReference type="PROSITE" id="PS50850"/>
    </source>
</evidence>
<protein>
    <submittedName>
        <fullName evidence="9">MFS transporter</fullName>
    </submittedName>
</protein>
<evidence type="ECO:0000256" key="3">
    <source>
        <dbReference type="ARBA" id="ARBA00022475"/>
    </source>
</evidence>
<feature type="transmembrane region" description="Helical" evidence="7">
    <location>
        <begin position="350"/>
        <end position="375"/>
    </location>
</feature>
<dbReference type="EMBL" id="BAABGT010000093">
    <property type="protein sequence ID" value="GAA4555515.1"/>
    <property type="molecule type" value="Genomic_DNA"/>
</dbReference>
<feature type="transmembrane region" description="Helical" evidence="7">
    <location>
        <begin position="199"/>
        <end position="219"/>
    </location>
</feature>
<evidence type="ECO:0000256" key="2">
    <source>
        <dbReference type="ARBA" id="ARBA00022448"/>
    </source>
</evidence>
<feature type="domain" description="Major facilitator superfamily (MFS) profile" evidence="8">
    <location>
        <begin position="22"/>
        <end position="441"/>
    </location>
</feature>
<dbReference type="PROSITE" id="PS00217">
    <property type="entry name" value="SUGAR_TRANSPORT_2"/>
    <property type="match status" value="1"/>
</dbReference>
<feature type="transmembrane region" description="Helical" evidence="7">
    <location>
        <begin position="160"/>
        <end position="187"/>
    </location>
</feature>
<feature type="transmembrane region" description="Helical" evidence="7">
    <location>
        <begin position="417"/>
        <end position="435"/>
    </location>
</feature>
<comment type="subcellular location">
    <subcellularLocation>
        <location evidence="1">Cell membrane</location>
        <topology evidence="1">Multi-pass membrane protein</topology>
    </subcellularLocation>
</comment>
<dbReference type="SUPFAM" id="SSF103473">
    <property type="entry name" value="MFS general substrate transporter"/>
    <property type="match status" value="1"/>
</dbReference>
<feature type="transmembrane region" description="Helical" evidence="7">
    <location>
        <begin position="28"/>
        <end position="52"/>
    </location>
</feature>
<feature type="transmembrane region" description="Helical" evidence="7">
    <location>
        <begin position="288"/>
        <end position="311"/>
    </location>
</feature>
<feature type="transmembrane region" description="Helical" evidence="7">
    <location>
        <begin position="387"/>
        <end position="405"/>
    </location>
</feature>
<feature type="transmembrane region" description="Helical" evidence="7">
    <location>
        <begin position="323"/>
        <end position="344"/>
    </location>
</feature>
<keyword evidence="2" id="KW-0813">Transport</keyword>
<dbReference type="RefSeq" id="WP_345424966.1">
    <property type="nucleotide sequence ID" value="NZ_BAABGT010000093.1"/>
</dbReference>
<accession>A0ABP8S1D3</accession>
<evidence type="ECO:0000256" key="7">
    <source>
        <dbReference type="SAM" id="Phobius"/>
    </source>
</evidence>
<keyword evidence="6 7" id="KW-0472">Membrane</keyword>
<dbReference type="Gene3D" id="1.20.1250.20">
    <property type="entry name" value="MFS general substrate transporter like domains"/>
    <property type="match status" value="2"/>
</dbReference>
<evidence type="ECO:0000256" key="6">
    <source>
        <dbReference type="ARBA" id="ARBA00023136"/>
    </source>
</evidence>
<dbReference type="InterPro" id="IPR005829">
    <property type="entry name" value="Sugar_transporter_CS"/>
</dbReference>
<dbReference type="InterPro" id="IPR020846">
    <property type="entry name" value="MFS_dom"/>
</dbReference>
<gene>
    <name evidence="9" type="ORF">GCM10023175_55880</name>
</gene>
<reference evidence="10" key="1">
    <citation type="journal article" date="2019" name="Int. J. Syst. Evol. Microbiol.">
        <title>The Global Catalogue of Microorganisms (GCM) 10K type strain sequencing project: providing services to taxonomists for standard genome sequencing and annotation.</title>
        <authorList>
            <consortium name="The Broad Institute Genomics Platform"/>
            <consortium name="The Broad Institute Genome Sequencing Center for Infectious Disease"/>
            <person name="Wu L."/>
            <person name="Ma J."/>
        </authorList>
    </citation>
    <scope>NUCLEOTIDE SEQUENCE [LARGE SCALE GENOMIC DNA]</scope>
    <source>
        <strain evidence="10">JCM 17906</strain>
    </source>
</reference>